<evidence type="ECO:0000313" key="3">
    <source>
        <dbReference type="Proteomes" id="UP000010469"/>
    </source>
</evidence>
<dbReference type="InParanoid" id="L0A8A6"/>
<feature type="transmembrane region" description="Helical" evidence="1">
    <location>
        <begin position="157"/>
        <end position="175"/>
    </location>
</feature>
<keyword evidence="1" id="KW-0472">Membrane</keyword>
<dbReference type="AlphaFoldDB" id="L0A8A6"/>
<keyword evidence="3" id="KW-1185">Reference proteome</keyword>
<dbReference type="HOGENOM" id="CLU_999653_0_0_2"/>
<protein>
    <submittedName>
        <fullName evidence="2">Uncharacterized protein</fullName>
    </submittedName>
</protein>
<dbReference type="EMBL" id="CP003378">
    <property type="protein sequence ID" value="AFZ70071.1"/>
    <property type="molecule type" value="Genomic_DNA"/>
</dbReference>
<name>L0A8A6_CALLD</name>
<keyword evidence="1" id="KW-1133">Transmembrane helix</keyword>
<feature type="transmembrane region" description="Helical" evidence="1">
    <location>
        <begin position="181"/>
        <end position="200"/>
    </location>
</feature>
<feature type="transmembrane region" description="Helical" evidence="1">
    <location>
        <begin position="115"/>
        <end position="136"/>
    </location>
</feature>
<reference evidence="3" key="1">
    <citation type="submission" date="2012-03" db="EMBL/GenBank/DDBJ databases">
        <title>Complete genome of Caldisphaera lagunensis DSM 15908.</title>
        <authorList>
            <person name="Lucas S."/>
            <person name="Copeland A."/>
            <person name="Lapidus A."/>
            <person name="Glavina del Rio T."/>
            <person name="Dalin E."/>
            <person name="Tice H."/>
            <person name="Bruce D."/>
            <person name="Goodwin L."/>
            <person name="Pitluck S."/>
            <person name="Peters L."/>
            <person name="Mikhailova N."/>
            <person name="Teshima H."/>
            <person name="Kyrpides N."/>
            <person name="Mavromatis K."/>
            <person name="Ivanova N."/>
            <person name="Brettin T."/>
            <person name="Detter J.C."/>
            <person name="Han C."/>
            <person name="Larimer F."/>
            <person name="Land M."/>
            <person name="Hauser L."/>
            <person name="Markowitz V."/>
            <person name="Cheng J.-F."/>
            <person name="Hugenholtz P."/>
            <person name="Woyke T."/>
            <person name="Wu D."/>
            <person name="Spring S."/>
            <person name="Schroeder M."/>
            <person name="Brambilla E."/>
            <person name="Klenk H.-P."/>
            <person name="Eisen J.A."/>
        </authorList>
    </citation>
    <scope>NUCLEOTIDE SEQUENCE [LARGE SCALE GENOMIC DNA]</scope>
    <source>
        <strain evidence="3">DSM 15908 / JCM 11604 / IC-154</strain>
    </source>
</reference>
<sequence>MKIELKDSKIFIDEKECCKINIEEKEINVIGNPEYNFVIKLGFRGYKIYQDNILVGKGKGLILSYKSETLKPDKKSELLTLDLMYGNDIVILDKYNSSVGTLRLDNGKLIANFDFHYLTFGIIYLSYLFGAMNNTINAMPKNNFEKPLLSIRTSKSYMKISLLLFAILFIIVVFISYFSIILAYIVALFLLMVPLISRVFSANNFINFYNDHLEIINDLSNRKLIIYYSDINEIKNYKKGFLIYLSNPILEKKEIFIQYNPKINNMPLSEFLRKKINK</sequence>
<dbReference type="RefSeq" id="WP_015231969.1">
    <property type="nucleotide sequence ID" value="NC_019791.1"/>
</dbReference>
<keyword evidence="1" id="KW-0812">Transmembrane</keyword>
<gene>
    <name evidence="2" type="ordered locus">Calag_0291</name>
</gene>
<organism evidence="2 3">
    <name type="scientific">Caldisphaera lagunensis (strain DSM 15908 / JCM 11604 / ANMR 0165 / IC-154)</name>
    <dbReference type="NCBI Taxonomy" id="1056495"/>
    <lineage>
        <taxon>Archaea</taxon>
        <taxon>Thermoproteota</taxon>
        <taxon>Thermoprotei</taxon>
        <taxon>Acidilobales</taxon>
        <taxon>Caldisphaeraceae</taxon>
        <taxon>Caldisphaera</taxon>
    </lineage>
</organism>
<evidence type="ECO:0000256" key="1">
    <source>
        <dbReference type="SAM" id="Phobius"/>
    </source>
</evidence>
<accession>L0A8A6</accession>
<dbReference type="eggNOG" id="arCOG08352">
    <property type="taxonomic scope" value="Archaea"/>
</dbReference>
<dbReference type="KEGG" id="clg:Calag_0291"/>
<dbReference type="Proteomes" id="UP000010469">
    <property type="component" value="Chromosome"/>
</dbReference>
<evidence type="ECO:0000313" key="2">
    <source>
        <dbReference type="EMBL" id="AFZ70071.1"/>
    </source>
</evidence>
<proteinExistence type="predicted"/>
<dbReference type="GeneID" id="14211551"/>